<feature type="binding site" evidence="3">
    <location>
        <begin position="50"/>
        <end position="51"/>
    </location>
    <ligand>
        <name>phosphate</name>
        <dbReference type="ChEBI" id="CHEBI:43474"/>
    </ligand>
</feature>
<dbReference type="InterPro" id="IPR018099">
    <property type="entry name" value="Purine_phosphorylase-2_CS"/>
</dbReference>
<dbReference type="InterPro" id="IPR035994">
    <property type="entry name" value="Nucleoside_phosphorylase_sf"/>
</dbReference>
<protein>
    <recommendedName>
        <fullName evidence="3">Probable 6-oxopurine nucleoside phosphorylase</fullName>
        <ecNumber evidence="3">2.4.2.1</ecNumber>
    </recommendedName>
    <alternativeName>
        <fullName evidence="3">Purine nucleoside phosphorylase</fullName>
        <shortName evidence="3">PNP</shortName>
    </alternativeName>
</protein>
<dbReference type="GO" id="GO:0005829">
    <property type="term" value="C:cytosol"/>
    <property type="evidence" value="ECO:0007669"/>
    <property type="project" value="TreeGrafter"/>
</dbReference>
<reference evidence="5 6" key="1">
    <citation type="journal article" date="2016" name="Nat. Biotechnol.">
        <title>Measurement of bacterial replication rates in microbial communities.</title>
        <authorList>
            <person name="Brown C.T."/>
            <person name="Olm M.R."/>
            <person name="Thomas B.C."/>
            <person name="Banfield J.F."/>
        </authorList>
    </citation>
    <scope>NUCLEOTIDE SEQUENCE [LARGE SCALE GENOMIC DNA]</scope>
    <source>
        <strain evidence="5">46_33</strain>
    </source>
</reference>
<dbReference type="CDD" id="cd09010">
    <property type="entry name" value="MTAP_SsMTAPII_like_MTIP"/>
    <property type="match status" value="1"/>
</dbReference>
<comment type="caution">
    <text evidence="5">The sequence shown here is derived from an EMBL/GenBank/DDBJ whole genome shotgun (WGS) entry which is preliminary data.</text>
</comment>
<accession>A0A1Q6R8B8</accession>
<feature type="domain" description="Nucleoside phosphorylase" evidence="4">
    <location>
        <begin position="3"/>
        <end position="242"/>
    </location>
</feature>
<dbReference type="EMBL" id="MNTG01000013">
    <property type="protein sequence ID" value="OLA38615.1"/>
    <property type="molecule type" value="Genomic_DNA"/>
</dbReference>
<dbReference type="SUPFAM" id="SSF53167">
    <property type="entry name" value="Purine and uridine phosphorylases"/>
    <property type="match status" value="1"/>
</dbReference>
<comment type="similarity">
    <text evidence="3">Belongs to the PNP/MTAP phosphorylase family. MTAP subfamily.</text>
</comment>
<dbReference type="PANTHER" id="PTHR42679:SF2">
    <property type="entry name" value="S-METHYL-5'-THIOADENOSINE PHOSPHORYLASE"/>
    <property type="match status" value="1"/>
</dbReference>
<feature type="binding site" evidence="3">
    <location>
        <position position="183"/>
    </location>
    <ligand>
        <name>substrate</name>
    </ligand>
</feature>
<dbReference type="GO" id="GO:0019509">
    <property type="term" value="P:L-methionine salvage from methylthioadenosine"/>
    <property type="evidence" value="ECO:0007669"/>
    <property type="project" value="TreeGrafter"/>
</dbReference>
<evidence type="ECO:0000256" key="1">
    <source>
        <dbReference type="ARBA" id="ARBA00022676"/>
    </source>
</evidence>
<evidence type="ECO:0000256" key="2">
    <source>
        <dbReference type="ARBA" id="ARBA00022679"/>
    </source>
</evidence>
<dbReference type="RefSeq" id="WP_009145105.1">
    <property type="nucleotide sequence ID" value="NZ_CABKPS010000028.1"/>
</dbReference>
<gene>
    <name evidence="5" type="ORF">BHW43_03235</name>
</gene>
<comment type="subunit">
    <text evidence="3">Homohexamer. Dimer of a homotrimer.</text>
</comment>
<dbReference type="InterPro" id="IPR000845">
    <property type="entry name" value="Nucleoside_phosphorylase_d"/>
</dbReference>
<dbReference type="STRING" id="626940.BHW43_03235"/>
<name>A0A1Q6R8B8_9FIRM</name>
<evidence type="ECO:0000313" key="6">
    <source>
        <dbReference type="Proteomes" id="UP000186777"/>
    </source>
</evidence>
<dbReference type="InterPro" id="IPR010044">
    <property type="entry name" value="MTAP"/>
</dbReference>
<organism evidence="5 6">
    <name type="scientific">Phascolarctobacterium succinatutens</name>
    <dbReference type="NCBI Taxonomy" id="626940"/>
    <lineage>
        <taxon>Bacteria</taxon>
        <taxon>Bacillati</taxon>
        <taxon>Bacillota</taxon>
        <taxon>Negativicutes</taxon>
        <taxon>Acidaminococcales</taxon>
        <taxon>Acidaminococcaceae</taxon>
        <taxon>Phascolarctobacterium</taxon>
    </lineage>
</organism>
<dbReference type="Pfam" id="PF01048">
    <property type="entry name" value="PNP_UDP_1"/>
    <property type="match status" value="1"/>
</dbReference>
<dbReference type="Proteomes" id="UP000186777">
    <property type="component" value="Unassembled WGS sequence"/>
</dbReference>
<dbReference type="Gene3D" id="3.40.50.1580">
    <property type="entry name" value="Nucleoside phosphorylase domain"/>
    <property type="match status" value="1"/>
</dbReference>
<dbReference type="HAMAP" id="MF_01963">
    <property type="entry name" value="MTAP"/>
    <property type="match status" value="1"/>
</dbReference>
<keyword evidence="1 3" id="KW-0328">Glycosyltransferase</keyword>
<keyword evidence="2 3" id="KW-0808">Transferase</keyword>
<comment type="function">
    <text evidence="3">Purine nucleoside phosphorylase which is highly specific for 6-oxopurine nucleosides. Cleaves guanosine or inosine to respective bases and sugar-1-phosphate molecules. Involved in purine salvage.</text>
</comment>
<feature type="binding site" evidence="3">
    <location>
        <begin position="83"/>
        <end position="84"/>
    </location>
    <ligand>
        <name>phosphate</name>
        <dbReference type="ChEBI" id="CHEBI:43474"/>
    </ligand>
</feature>
<dbReference type="EC" id="2.4.2.1" evidence="3"/>
<feature type="binding site" evidence="3">
    <location>
        <position position="10"/>
    </location>
    <ligand>
        <name>phosphate</name>
        <dbReference type="ChEBI" id="CHEBI:43474"/>
    </ligand>
</feature>
<comment type="catalytic activity">
    <reaction evidence="3">
        <text>a purine D-ribonucleoside + phosphate = a purine nucleobase + alpha-D-ribose 1-phosphate</text>
        <dbReference type="Rhea" id="RHEA:19805"/>
        <dbReference type="ChEBI" id="CHEBI:26386"/>
        <dbReference type="ChEBI" id="CHEBI:43474"/>
        <dbReference type="ChEBI" id="CHEBI:57720"/>
        <dbReference type="ChEBI" id="CHEBI:142355"/>
        <dbReference type="EC" id="2.4.2.1"/>
    </reaction>
</comment>
<feature type="binding site" evidence="3">
    <location>
        <begin position="207"/>
        <end position="209"/>
    </location>
    <ligand>
        <name>substrate</name>
    </ligand>
</feature>
<keyword evidence="3" id="KW-0660">Purine salvage</keyword>
<dbReference type="GO" id="GO:0006166">
    <property type="term" value="P:purine ribonucleoside salvage"/>
    <property type="evidence" value="ECO:0007669"/>
    <property type="project" value="UniProtKB-UniRule"/>
</dbReference>
<evidence type="ECO:0000259" key="4">
    <source>
        <dbReference type="Pfam" id="PF01048"/>
    </source>
</evidence>
<feature type="site" description="Important for substrate specificity" evidence="3">
    <location>
        <position position="165"/>
    </location>
</feature>
<comment type="miscellaneous">
    <text evidence="3">Although this enzyme belongs to the family of MTA phosphorylases based on sequence homology, it has been shown that conserved amino acid substitutions in the substrate binding pocket convert the substrate specificity of this enzyme from 6-aminopurines to 6-oxopurines.</text>
</comment>
<dbReference type="NCBIfam" id="NF006599">
    <property type="entry name" value="PRK09136.1"/>
    <property type="match status" value="1"/>
</dbReference>
<dbReference type="UniPathway" id="UPA00606"/>
<evidence type="ECO:0000256" key="3">
    <source>
        <dbReference type="HAMAP-Rule" id="MF_01963"/>
    </source>
</evidence>
<dbReference type="AlphaFoldDB" id="A0A1Q6R8B8"/>
<proteinExistence type="inferred from homology"/>
<evidence type="ECO:0000313" key="5">
    <source>
        <dbReference type="EMBL" id="OLA38615.1"/>
    </source>
</evidence>
<comment type="pathway">
    <text evidence="3">Purine metabolism; purine nucleoside salvage.</text>
</comment>
<sequence length="265" mass="29274">MRKIAIIGGTGIDNPDTLKGFEKKIIETPFGKALCNIGTMSGNQVVFVSRHGVDHSVPPHKVNYRANIWAMKSLGTEEIFATTAVGSLNPEMKAGHFVVCDNVLDFTKSRINTFYDSPERGVAHCDFTYPYCPTLREKVIKCLEKTDITFHKHGVYVCTEGPRFESAAEIKMFAMLGGDLVGMTNMPESILAREAEMCYTNCSIVTNMAAGISPTPLSHKEVCDAMALSIKNMEKLILSFIAYEEPTEAKCNCHHAMQEFGGFKL</sequence>
<dbReference type="PROSITE" id="PS01240">
    <property type="entry name" value="PNP_MTAP_2"/>
    <property type="match status" value="1"/>
</dbReference>
<dbReference type="PANTHER" id="PTHR42679">
    <property type="entry name" value="S-METHYL-5'-THIOADENOSINE PHOSPHORYLASE"/>
    <property type="match status" value="1"/>
</dbReference>
<dbReference type="GO" id="GO:0017061">
    <property type="term" value="F:S-methyl-5-thioadenosine phosphorylase activity"/>
    <property type="evidence" value="ECO:0007669"/>
    <property type="project" value="InterPro"/>
</dbReference>
<feature type="binding site" evidence="3">
    <location>
        <position position="184"/>
    </location>
    <ligand>
        <name>phosphate</name>
        <dbReference type="ChEBI" id="CHEBI:43474"/>
    </ligand>
</feature>
<feature type="site" description="Important for substrate specificity" evidence="3">
    <location>
        <position position="219"/>
    </location>
</feature>
<dbReference type="NCBIfam" id="TIGR01694">
    <property type="entry name" value="MTAP"/>
    <property type="match status" value="1"/>
</dbReference>